<sequence length="407" mass="43412">MAGALSGIRVLDLSRVLAGPWAAQTLGDMGAEVIKVERPNTGDDTRSWGPPYVKDANGEPTRESAYFMCANRNKKSVTIDFTRPEGQKLVRQLAAKSDIVVENFKVGGLKQYGLDYASLSAIDPRLIYCSITGFGQTGPYAPRPGYDFLIQAMGGLMSVTGHSDGQPGGGPMKVGVALTDVMTGLYATIAVLGALAARGNTGRGQHIDMSLLDVQVACLASQAMNYLHGGVIPGRLGNAHPNVVPYQDFPTADGSIILAVGNDNQFAKLCAVLERPELAADSRFVSNAARVANRNELVSILRSLISQRTTDAWLAQLESAGVPSGPVNTLDRVFRDPQVIDRSLKIEMEHTQAGPLPLIASPVRLSDTPVEYRLAPPLLGEHTADVLSTVLNLDREALARLASENVI</sequence>
<dbReference type="PANTHER" id="PTHR48207:SF3">
    <property type="entry name" value="SUCCINATE--HYDROXYMETHYLGLUTARATE COA-TRANSFERASE"/>
    <property type="match status" value="1"/>
</dbReference>
<dbReference type="InterPro" id="IPR003673">
    <property type="entry name" value="CoA-Trfase_fam_III"/>
</dbReference>
<dbReference type="SUPFAM" id="SSF89796">
    <property type="entry name" value="CoA-transferase family III (CaiB/BaiF)"/>
    <property type="match status" value="1"/>
</dbReference>
<keyword evidence="3" id="KW-1185">Reference proteome</keyword>
<evidence type="ECO:0000313" key="2">
    <source>
        <dbReference type="EMBL" id="MFK4448580.1"/>
    </source>
</evidence>
<keyword evidence="1" id="KW-0808">Transferase</keyword>
<dbReference type="InterPro" id="IPR023606">
    <property type="entry name" value="CoA-Trfase_III_dom_1_sf"/>
</dbReference>
<reference evidence="2 3" key="1">
    <citation type="submission" date="2024-10" db="EMBL/GenBank/DDBJ databases">
        <authorList>
            <person name="Deangelis K."/>
            <person name="Huntemann M."/>
            <person name="Clum A."/>
            <person name="Wang J."/>
            <person name="Palaniappan K."/>
            <person name="Ritter S."/>
            <person name="Chen I.-M."/>
            <person name="Stamatis D."/>
            <person name="Reddy T."/>
            <person name="O'Malley R."/>
            <person name="Daum C."/>
            <person name="Ng V."/>
            <person name="Ivanova N."/>
            <person name="Kyrpides N."/>
            <person name="Woyke T."/>
        </authorList>
    </citation>
    <scope>NUCLEOTIDE SEQUENCE [LARGE SCALE GENOMIC DNA]</scope>
    <source>
        <strain evidence="2 3">GAS97</strain>
    </source>
</reference>
<dbReference type="InterPro" id="IPR050483">
    <property type="entry name" value="CoA-transferase_III_domain"/>
</dbReference>
<dbReference type="Gene3D" id="3.30.1540.10">
    <property type="entry name" value="formyl-coa transferase, domain 3"/>
    <property type="match status" value="1"/>
</dbReference>
<reference evidence="2 3" key="2">
    <citation type="submission" date="2024-11" db="EMBL/GenBank/DDBJ databases">
        <title>Using genomics to understand microbial adaptation to soil warming.</title>
        <authorList>
            <person name="Deangelis K.M. PhD."/>
        </authorList>
    </citation>
    <scope>NUCLEOTIDE SEQUENCE [LARGE SCALE GENOMIC DNA]</scope>
    <source>
        <strain evidence="2 3">GAS97</strain>
    </source>
</reference>
<proteinExistence type="predicted"/>
<organism evidence="2 3">
    <name type="scientific">Caballeronia udeis</name>
    <dbReference type="NCBI Taxonomy" id="1232866"/>
    <lineage>
        <taxon>Bacteria</taxon>
        <taxon>Pseudomonadati</taxon>
        <taxon>Pseudomonadota</taxon>
        <taxon>Betaproteobacteria</taxon>
        <taxon>Burkholderiales</taxon>
        <taxon>Burkholderiaceae</taxon>
        <taxon>Caballeronia</taxon>
    </lineage>
</organism>
<dbReference type="InterPro" id="IPR044855">
    <property type="entry name" value="CoA-Trfase_III_dom3_sf"/>
</dbReference>
<name>A0ABW8MXY2_9BURK</name>
<protein>
    <submittedName>
        <fullName evidence="2">Crotonobetainyl-CoA:carnitine CoA-transferase CaiB-like acyl-CoA transferase</fullName>
    </submittedName>
</protein>
<dbReference type="Pfam" id="PF02515">
    <property type="entry name" value="CoA_transf_3"/>
    <property type="match status" value="1"/>
</dbReference>
<accession>A0ABW8MXY2</accession>
<gene>
    <name evidence="2" type="ORF">ABH943_008624</name>
</gene>
<dbReference type="PANTHER" id="PTHR48207">
    <property type="entry name" value="SUCCINATE--HYDROXYMETHYLGLUTARATE COA-TRANSFERASE"/>
    <property type="match status" value="1"/>
</dbReference>
<dbReference type="RefSeq" id="WP_404614986.1">
    <property type="nucleotide sequence ID" value="NZ_JBIYDN010000054.1"/>
</dbReference>
<dbReference type="Gene3D" id="3.40.50.10540">
    <property type="entry name" value="Crotonobetainyl-coa:carnitine coa-transferase, domain 1"/>
    <property type="match status" value="1"/>
</dbReference>
<dbReference type="Proteomes" id="UP001620514">
    <property type="component" value="Unassembled WGS sequence"/>
</dbReference>
<dbReference type="EMBL" id="JBIYDN010000054">
    <property type="protein sequence ID" value="MFK4448580.1"/>
    <property type="molecule type" value="Genomic_DNA"/>
</dbReference>
<comment type="caution">
    <text evidence="2">The sequence shown here is derived from an EMBL/GenBank/DDBJ whole genome shotgun (WGS) entry which is preliminary data.</text>
</comment>
<evidence type="ECO:0000313" key="3">
    <source>
        <dbReference type="Proteomes" id="UP001620514"/>
    </source>
</evidence>
<evidence type="ECO:0000256" key="1">
    <source>
        <dbReference type="ARBA" id="ARBA00022679"/>
    </source>
</evidence>